<evidence type="ECO:0000256" key="5">
    <source>
        <dbReference type="SAM" id="Phobius"/>
    </source>
</evidence>
<dbReference type="EMBL" id="JAQSIP010000006">
    <property type="protein sequence ID" value="MDD0839828.1"/>
    <property type="molecule type" value="Genomic_DNA"/>
</dbReference>
<dbReference type="InterPro" id="IPR051459">
    <property type="entry name" value="Cytochrome_c-type_DH"/>
</dbReference>
<dbReference type="RefSeq" id="WP_273952368.1">
    <property type="nucleotide sequence ID" value="NZ_JAQSIP010000006.1"/>
</dbReference>
<feature type="transmembrane region" description="Helical" evidence="5">
    <location>
        <begin position="92"/>
        <end position="113"/>
    </location>
</feature>
<dbReference type="Pfam" id="PF13442">
    <property type="entry name" value="Cytochrome_CBB3"/>
    <property type="match status" value="1"/>
</dbReference>
<keyword evidence="1 4" id="KW-0349">Heme</keyword>
<dbReference type="PANTHER" id="PTHR35008">
    <property type="entry name" value="BLL4482 PROTEIN-RELATED"/>
    <property type="match status" value="1"/>
</dbReference>
<dbReference type="Gene3D" id="1.10.760.10">
    <property type="entry name" value="Cytochrome c-like domain"/>
    <property type="match status" value="1"/>
</dbReference>
<gene>
    <name evidence="7" type="ORF">PSQ40_14685</name>
</gene>
<organism evidence="7 8">
    <name type="scientific">Curvibacter cyanobacteriorum</name>
    <dbReference type="NCBI Taxonomy" id="3026422"/>
    <lineage>
        <taxon>Bacteria</taxon>
        <taxon>Pseudomonadati</taxon>
        <taxon>Pseudomonadota</taxon>
        <taxon>Betaproteobacteria</taxon>
        <taxon>Burkholderiales</taxon>
        <taxon>Comamonadaceae</taxon>
        <taxon>Curvibacter</taxon>
    </lineage>
</organism>
<feature type="domain" description="Cytochrome c" evidence="6">
    <location>
        <begin position="130"/>
        <end position="221"/>
    </location>
</feature>
<dbReference type="InterPro" id="IPR009056">
    <property type="entry name" value="Cyt_c-like_dom"/>
</dbReference>
<evidence type="ECO:0000259" key="6">
    <source>
        <dbReference type="PROSITE" id="PS51007"/>
    </source>
</evidence>
<keyword evidence="2 4" id="KW-0479">Metal-binding</keyword>
<evidence type="ECO:0000256" key="2">
    <source>
        <dbReference type="ARBA" id="ARBA00022723"/>
    </source>
</evidence>
<sequence>MNDWVLTPEQLNTLLGVLLGLQAWLREALQALGWSGTVAGQPEWPLAWRLSAEVLVFEPGQARRLLWCALALGLALLGLALALWWRRARWPALWLSGLVLWAAPWGSASVWLVPATPTSFHRSPTGFTAQSIVQGQGHYQQHCVRCHGADGRGEGPDAPSLPMWPPNLNGRLLWQRLEGELFWHVQHGLQDHRGQRTMPGFASQLNDEQTWQVLDFLQAQASGRTLAQTGRWEQPLRLPDAPVRCARGQARWLHELQPQRVLLAPSGRDAGATPVDPRLVTVALPLTASASSSTADCVADTAGLAEALGLVLGVAPSQLGGYQLLADRQGWLRARSAPGAAGWSAADLVCRADTAAPAAPAAPGAQAPPAVDGLAALIAQMDAEPVQLLRGGFPH</sequence>
<evidence type="ECO:0000256" key="1">
    <source>
        <dbReference type="ARBA" id="ARBA00022617"/>
    </source>
</evidence>
<comment type="caution">
    <text evidence="7">The sequence shown here is derived from an EMBL/GenBank/DDBJ whole genome shotgun (WGS) entry which is preliminary data.</text>
</comment>
<reference evidence="7 8" key="1">
    <citation type="submission" date="2023-02" db="EMBL/GenBank/DDBJ databases">
        <title>Bacterial whole genomic sequence of Curvibacter sp. HBC61.</title>
        <authorList>
            <person name="Le V."/>
            <person name="Ko S.-R."/>
            <person name="Ahn C.-Y."/>
            <person name="Oh H.-M."/>
        </authorList>
    </citation>
    <scope>NUCLEOTIDE SEQUENCE [LARGE SCALE GENOMIC DNA]</scope>
    <source>
        <strain evidence="7 8">HBC61</strain>
    </source>
</reference>
<protein>
    <submittedName>
        <fullName evidence="7">Cytochrome c</fullName>
    </submittedName>
</protein>
<keyword evidence="3 4" id="KW-0408">Iron</keyword>
<evidence type="ECO:0000313" key="7">
    <source>
        <dbReference type="EMBL" id="MDD0839828.1"/>
    </source>
</evidence>
<dbReference type="PROSITE" id="PS51007">
    <property type="entry name" value="CYTC"/>
    <property type="match status" value="1"/>
</dbReference>
<keyword evidence="5" id="KW-0812">Transmembrane</keyword>
<dbReference type="Proteomes" id="UP001528673">
    <property type="component" value="Unassembled WGS sequence"/>
</dbReference>
<name>A0ABT5N427_9BURK</name>
<evidence type="ECO:0000256" key="4">
    <source>
        <dbReference type="PROSITE-ProRule" id="PRU00433"/>
    </source>
</evidence>
<dbReference type="SUPFAM" id="SSF46626">
    <property type="entry name" value="Cytochrome c"/>
    <property type="match status" value="1"/>
</dbReference>
<evidence type="ECO:0000256" key="3">
    <source>
        <dbReference type="ARBA" id="ARBA00023004"/>
    </source>
</evidence>
<keyword evidence="5" id="KW-1133">Transmembrane helix</keyword>
<keyword evidence="8" id="KW-1185">Reference proteome</keyword>
<feature type="transmembrane region" description="Helical" evidence="5">
    <location>
        <begin position="64"/>
        <end position="85"/>
    </location>
</feature>
<proteinExistence type="predicted"/>
<dbReference type="PANTHER" id="PTHR35008:SF4">
    <property type="entry name" value="BLL4482 PROTEIN"/>
    <property type="match status" value="1"/>
</dbReference>
<evidence type="ECO:0000313" key="8">
    <source>
        <dbReference type="Proteomes" id="UP001528673"/>
    </source>
</evidence>
<keyword evidence="5" id="KW-0472">Membrane</keyword>
<accession>A0ABT5N427</accession>
<dbReference type="InterPro" id="IPR036909">
    <property type="entry name" value="Cyt_c-like_dom_sf"/>
</dbReference>